<dbReference type="PROSITE" id="PS01124">
    <property type="entry name" value="HTH_ARAC_FAMILY_2"/>
    <property type="match status" value="1"/>
</dbReference>
<dbReference type="KEGG" id="kbs:EPA93_47335"/>
<accession>A0A4P6K4P1</accession>
<dbReference type="SUPFAM" id="SSF46689">
    <property type="entry name" value="Homeodomain-like"/>
    <property type="match status" value="1"/>
</dbReference>
<dbReference type="EMBL" id="CP035758">
    <property type="protein sequence ID" value="QBD83174.1"/>
    <property type="molecule type" value="Genomic_DNA"/>
</dbReference>
<reference evidence="5 6" key="1">
    <citation type="submission" date="2019-01" db="EMBL/GenBank/DDBJ databases">
        <title>Ktedonosporobacter rubrisoli SCAWS-G2.</title>
        <authorList>
            <person name="Huang Y."/>
            <person name="Yan B."/>
        </authorList>
    </citation>
    <scope>NUCLEOTIDE SEQUENCE [LARGE SCALE GENOMIC DNA]</scope>
    <source>
        <strain evidence="5 6">SCAWS-G2</strain>
    </source>
</reference>
<evidence type="ECO:0000259" key="4">
    <source>
        <dbReference type="PROSITE" id="PS01124"/>
    </source>
</evidence>
<organism evidence="5 6">
    <name type="scientific">Ktedonosporobacter rubrisoli</name>
    <dbReference type="NCBI Taxonomy" id="2509675"/>
    <lineage>
        <taxon>Bacteria</taxon>
        <taxon>Bacillati</taxon>
        <taxon>Chloroflexota</taxon>
        <taxon>Ktedonobacteria</taxon>
        <taxon>Ktedonobacterales</taxon>
        <taxon>Ktedonosporobacteraceae</taxon>
        <taxon>Ktedonosporobacter</taxon>
    </lineage>
</organism>
<dbReference type="RefSeq" id="WP_129894240.1">
    <property type="nucleotide sequence ID" value="NZ_CP035758.1"/>
</dbReference>
<proteinExistence type="predicted"/>
<evidence type="ECO:0000256" key="1">
    <source>
        <dbReference type="ARBA" id="ARBA00023015"/>
    </source>
</evidence>
<dbReference type="AlphaFoldDB" id="A0A4P6K4P1"/>
<keyword evidence="6" id="KW-1185">Reference proteome</keyword>
<dbReference type="InterPro" id="IPR009057">
    <property type="entry name" value="Homeodomain-like_sf"/>
</dbReference>
<gene>
    <name evidence="5" type="ORF">EPA93_47335</name>
</gene>
<evidence type="ECO:0000256" key="2">
    <source>
        <dbReference type="ARBA" id="ARBA00023125"/>
    </source>
</evidence>
<sequence length="299" mass="34532">MSETYADKHLDMKLPQAEKINFRLTCYQPAEDLAFLVEHYWIVSWDFRGKAAYLAEILPHPRVHLVIAQDQAKVFGVVKGKFSYRYEEAGHIFGLRFKPGAFYPFTHIPIAQLTNTSLSLSHIFGLESSGLAEIVLKQEDTEAIRQIEKLLRKKLPTRDEYVEMVQQILNTIITDRQIIRVDNLVSRFKLHKRTLQRLFRQYVGVSPKWVIEHYRLHEVARYLAEGARIDWSQLALDLGYYDQAHLIKEFKAMLGQAPTEYARQIGKHSSVSSTCVLLHKLVDDQIGNNKSANICNFTG</sequence>
<feature type="domain" description="HTH araC/xylS-type" evidence="4">
    <location>
        <begin position="163"/>
        <end position="264"/>
    </location>
</feature>
<dbReference type="InterPro" id="IPR018060">
    <property type="entry name" value="HTH_AraC"/>
</dbReference>
<name>A0A4P6K4P1_KTERU</name>
<dbReference type="SMART" id="SM00342">
    <property type="entry name" value="HTH_ARAC"/>
    <property type="match status" value="1"/>
</dbReference>
<dbReference type="InterPro" id="IPR046532">
    <property type="entry name" value="DUF6597"/>
</dbReference>
<dbReference type="GO" id="GO:0003700">
    <property type="term" value="F:DNA-binding transcription factor activity"/>
    <property type="evidence" value="ECO:0007669"/>
    <property type="project" value="InterPro"/>
</dbReference>
<evidence type="ECO:0000313" key="6">
    <source>
        <dbReference type="Proteomes" id="UP000290365"/>
    </source>
</evidence>
<dbReference type="Pfam" id="PF12833">
    <property type="entry name" value="HTH_18"/>
    <property type="match status" value="1"/>
</dbReference>
<dbReference type="Proteomes" id="UP000290365">
    <property type="component" value="Chromosome"/>
</dbReference>
<keyword evidence="3" id="KW-0804">Transcription</keyword>
<dbReference type="PANTHER" id="PTHR46796">
    <property type="entry name" value="HTH-TYPE TRANSCRIPTIONAL ACTIVATOR RHAS-RELATED"/>
    <property type="match status" value="1"/>
</dbReference>
<keyword evidence="2" id="KW-0238">DNA-binding</keyword>
<dbReference type="InterPro" id="IPR050204">
    <property type="entry name" value="AraC_XylS_family_regulators"/>
</dbReference>
<dbReference type="OrthoDB" id="323290at2"/>
<protein>
    <submittedName>
        <fullName evidence="5">AraC family transcriptional regulator</fullName>
    </submittedName>
</protein>
<evidence type="ECO:0000256" key="3">
    <source>
        <dbReference type="ARBA" id="ARBA00023163"/>
    </source>
</evidence>
<keyword evidence="1" id="KW-0805">Transcription regulation</keyword>
<dbReference type="GO" id="GO:0043565">
    <property type="term" value="F:sequence-specific DNA binding"/>
    <property type="evidence" value="ECO:0007669"/>
    <property type="project" value="InterPro"/>
</dbReference>
<evidence type="ECO:0000313" key="5">
    <source>
        <dbReference type="EMBL" id="QBD83174.1"/>
    </source>
</evidence>
<dbReference type="Gene3D" id="1.10.10.60">
    <property type="entry name" value="Homeodomain-like"/>
    <property type="match status" value="1"/>
</dbReference>
<dbReference type="Pfam" id="PF20240">
    <property type="entry name" value="DUF6597"/>
    <property type="match status" value="1"/>
</dbReference>